<dbReference type="AlphaFoldDB" id="A0A2G2WEF5"/>
<proteinExistence type="predicted"/>
<dbReference type="GO" id="GO:0042393">
    <property type="term" value="F:histone binding"/>
    <property type="evidence" value="ECO:0007669"/>
    <property type="project" value="TreeGrafter"/>
</dbReference>
<dbReference type="PANTHER" id="PTHR13468">
    <property type="entry name" value="DEK PROTEIN"/>
    <property type="match status" value="1"/>
</dbReference>
<dbReference type="InterPro" id="IPR044198">
    <property type="entry name" value="DEK"/>
</dbReference>
<keyword evidence="2" id="KW-1185">Reference proteome</keyword>
<comment type="caution">
    <text evidence="1">The sequence shown here is derived from an EMBL/GenBank/DDBJ whole genome shotgun (WGS) entry which is preliminary data.</text>
</comment>
<dbReference type="GO" id="GO:2000779">
    <property type="term" value="P:regulation of double-strand break repair"/>
    <property type="evidence" value="ECO:0007669"/>
    <property type="project" value="TreeGrafter"/>
</dbReference>
<organism evidence="1 2">
    <name type="scientific">Capsicum baccatum</name>
    <name type="common">Peruvian pepper</name>
    <dbReference type="NCBI Taxonomy" id="33114"/>
    <lineage>
        <taxon>Eukaryota</taxon>
        <taxon>Viridiplantae</taxon>
        <taxon>Streptophyta</taxon>
        <taxon>Embryophyta</taxon>
        <taxon>Tracheophyta</taxon>
        <taxon>Spermatophyta</taxon>
        <taxon>Magnoliopsida</taxon>
        <taxon>eudicotyledons</taxon>
        <taxon>Gunneridae</taxon>
        <taxon>Pentapetalae</taxon>
        <taxon>asterids</taxon>
        <taxon>lamiids</taxon>
        <taxon>Solanales</taxon>
        <taxon>Solanaceae</taxon>
        <taxon>Solanoideae</taxon>
        <taxon>Capsiceae</taxon>
        <taxon>Capsicum</taxon>
    </lineage>
</organism>
<accession>A0A2G2WEF5</accession>
<gene>
    <name evidence="1" type="ORF">CQW23_17584</name>
</gene>
<sequence>MILDLHLWYYSAAYTNDIPLLILSFLSQHFMLFACCSCPSQASQIRSTNSQFHGSVRHEMEEKKMEVKEKLNKYEERKLSIFCSELGIPVCVIRARKEDMVPKLMDFFEGLYATTVGLCAEKEQIDLTVIMYVSCIFFSSLANLDRES</sequence>
<protein>
    <submittedName>
        <fullName evidence="1">Uncharacterized protein</fullName>
    </submittedName>
</protein>
<dbReference type="EMBL" id="MLFT02000007">
    <property type="protein sequence ID" value="PHT43559.1"/>
    <property type="molecule type" value="Genomic_DNA"/>
</dbReference>
<dbReference type="STRING" id="33114.A0A2G2WEF5"/>
<dbReference type="Proteomes" id="UP000224567">
    <property type="component" value="Unassembled WGS sequence"/>
</dbReference>
<name>A0A2G2WEF5_CAPBA</name>
<dbReference type="GO" id="GO:0005634">
    <property type="term" value="C:nucleus"/>
    <property type="evidence" value="ECO:0007669"/>
    <property type="project" value="TreeGrafter"/>
</dbReference>
<evidence type="ECO:0000313" key="2">
    <source>
        <dbReference type="Proteomes" id="UP000224567"/>
    </source>
</evidence>
<reference evidence="1 2" key="1">
    <citation type="journal article" date="2017" name="Genome Biol.">
        <title>New reference genome sequences of hot pepper reveal the massive evolution of plant disease-resistance genes by retroduplication.</title>
        <authorList>
            <person name="Kim S."/>
            <person name="Park J."/>
            <person name="Yeom S.I."/>
            <person name="Kim Y.M."/>
            <person name="Seo E."/>
            <person name="Kim K.T."/>
            <person name="Kim M.S."/>
            <person name="Lee J.M."/>
            <person name="Cheong K."/>
            <person name="Shin H.S."/>
            <person name="Kim S.B."/>
            <person name="Han K."/>
            <person name="Lee J."/>
            <person name="Park M."/>
            <person name="Lee H.A."/>
            <person name="Lee H.Y."/>
            <person name="Lee Y."/>
            <person name="Oh S."/>
            <person name="Lee J.H."/>
            <person name="Choi E."/>
            <person name="Choi E."/>
            <person name="Lee S.E."/>
            <person name="Jeon J."/>
            <person name="Kim H."/>
            <person name="Choi G."/>
            <person name="Song H."/>
            <person name="Lee J."/>
            <person name="Lee S.C."/>
            <person name="Kwon J.K."/>
            <person name="Lee H.Y."/>
            <person name="Koo N."/>
            <person name="Hong Y."/>
            <person name="Kim R.W."/>
            <person name="Kang W.H."/>
            <person name="Huh J.H."/>
            <person name="Kang B.C."/>
            <person name="Yang T.J."/>
            <person name="Lee Y.H."/>
            <person name="Bennetzen J.L."/>
            <person name="Choi D."/>
        </authorList>
    </citation>
    <scope>NUCLEOTIDE SEQUENCE [LARGE SCALE GENOMIC DNA]</scope>
    <source>
        <strain evidence="2">cv. PBC81</strain>
    </source>
</reference>
<reference evidence="2" key="2">
    <citation type="journal article" date="2017" name="J. Anim. Genet.">
        <title>Multiple reference genome sequences of hot pepper reveal the massive evolution of plant disease resistance genes by retroduplication.</title>
        <authorList>
            <person name="Kim S."/>
            <person name="Park J."/>
            <person name="Yeom S.-I."/>
            <person name="Kim Y.-M."/>
            <person name="Seo E."/>
            <person name="Kim K.-T."/>
            <person name="Kim M.-S."/>
            <person name="Lee J.M."/>
            <person name="Cheong K."/>
            <person name="Shin H.-S."/>
            <person name="Kim S.-B."/>
            <person name="Han K."/>
            <person name="Lee J."/>
            <person name="Park M."/>
            <person name="Lee H.-A."/>
            <person name="Lee H.-Y."/>
            <person name="Lee Y."/>
            <person name="Oh S."/>
            <person name="Lee J.H."/>
            <person name="Choi E."/>
            <person name="Choi E."/>
            <person name="Lee S.E."/>
            <person name="Jeon J."/>
            <person name="Kim H."/>
            <person name="Choi G."/>
            <person name="Song H."/>
            <person name="Lee J."/>
            <person name="Lee S.-C."/>
            <person name="Kwon J.-K."/>
            <person name="Lee H.-Y."/>
            <person name="Koo N."/>
            <person name="Hong Y."/>
            <person name="Kim R.W."/>
            <person name="Kang W.-H."/>
            <person name="Huh J.H."/>
            <person name="Kang B.-C."/>
            <person name="Yang T.-J."/>
            <person name="Lee Y.-H."/>
            <person name="Bennetzen J.L."/>
            <person name="Choi D."/>
        </authorList>
    </citation>
    <scope>NUCLEOTIDE SEQUENCE [LARGE SCALE GENOMIC DNA]</scope>
    <source>
        <strain evidence="2">cv. PBC81</strain>
    </source>
</reference>
<evidence type="ECO:0000313" key="1">
    <source>
        <dbReference type="EMBL" id="PHT43559.1"/>
    </source>
</evidence>
<dbReference type="GO" id="GO:0006325">
    <property type="term" value="P:chromatin organization"/>
    <property type="evidence" value="ECO:0007669"/>
    <property type="project" value="InterPro"/>
</dbReference>
<dbReference type="GO" id="GO:0003677">
    <property type="term" value="F:DNA binding"/>
    <property type="evidence" value="ECO:0007669"/>
    <property type="project" value="InterPro"/>
</dbReference>
<dbReference type="PANTHER" id="PTHR13468:SF22">
    <property type="entry name" value="DEK DOMAIN-CONTAINING CHROMATIN-ASSOCIATED PROTEIN 3"/>
    <property type="match status" value="1"/>
</dbReference>